<dbReference type="InterPro" id="IPR013786">
    <property type="entry name" value="AcylCoA_DH/ox_N"/>
</dbReference>
<evidence type="ECO:0000256" key="9">
    <source>
        <dbReference type="ARBA" id="ARBA00023098"/>
    </source>
</evidence>
<comment type="pathway">
    <text evidence="10">Amino-acid degradation; L-isoleucine degradation.</text>
</comment>
<evidence type="ECO:0000256" key="2">
    <source>
        <dbReference type="ARBA" id="ARBA00005198"/>
    </source>
</evidence>
<reference evidence="18" key="1">
    <citation type="journal article" date="2019" name="Int. J. Syst. Evol. Microbiol.">
        <title>The Global Catalogue of Microorganisms (GCM) 10K type strain sequencing project: providing services to taxonomists for standard genome sequencing and annotation.</title>
        <authorList>
            <consortium name="The Broad Institute Genomics Platform"/>
            <consortium name="The Broad Institute Genome Sequencing Center for Infectious Disease"/>
            <person name="Wu L."/>
            <person name="Ma J."/>
        </authorList>
    </citation>
    <scope>NUCLEOTIDE SEQUENCE [LARGE SCALE GENOMIC DNA]</scope>
    <source>
        <strain evidence="18">JCM 4087</strain>
    </source>
</reference>
<evidence type="ECO:0000256" key="12">
    <source>
        <dbReference type="ARBA" id="ARBA00048235"/>
    </source>
</evidence>
<evidence type="ECO:0000256" key="10">
    <source>
        <dbReference type="ARBA" id="ARBA00037895"/>
    </source>
</evidence>
<dbReference type="InterPro" id="IPR046373">
    <property type="entry name" value="Acyl-CoA_Oxase/DH_mid-dom_sf"/>
</dbReference>
<dbReference type="EC" id="1.3.8.5" evidence="11"/>
<keyword evidence="6 13" id="KW-0274">FAD</keyword>
<dbReference type="SUPFAM" id="SSF47203">
    <property type="entry name" value="Acyl-CoA dehydrogenase C-terminal domain-like"/>
    <property type="match status" value="1"/>
</dbReference>
<dbReference type="PROSITE" id="PS00072">
    <property type="entry name" value="ACYL_COA_DH_1"/>
    <property type="match status" value="1"/>
</dbReference>
<dbReference type="InterPro" id="IPR036250">
    <property type="entry name" value="AcylCo_DH-like_C"/>
</dbReference>
<dbReference type="PROSITE" id="PS00073">
    <property type="entry name" value="ACYL_COA_DH_2"/>
    <property type="match status" value="1"/>
</dbReference>
<evidence type="ECO:0000256" key="6">
    <source>
        <dbReference type="ARBA" id="ARBA00022827"/>
    </source>
</evidence>
<evidence type="ECO:0000259" key="16">
    <source>
        <dbReference type="Pfam" id="PF02771"/>
    </source>
</evidence>
<dbReference type="PIRSF" id="PIRSF016578">
    <property type="entry name" value="HsaA"/>
    <property type="match status" value="1"/>
</dbReference>
<dbReference type="InterPro" id="IPR006089">
    <property type="entry name" value="Acyl-CoA_DH_CS"/>
</dbReference>
<evidence type="ECO:0000259" key="15">
    <source>
        <dbReference type="Pfam" id="PF02770"/>
    </source>
</evidence>
<feature type="domain" description="Acyl-CoA oxidase/dehydrogenase middle" evidence="15">
    <location>
        <begin position="134"/>
        <end position="228"/>
    </location>
</feature>
<organism evidence="17 18">
    <name type="scientific">Acidicapsa dinghuensis</name>
    <dbReference type="NCBI Taxonomy" id="2218256"/>
    <lineage>
        <taxon>Bacteria</taxon>
        <taxon>Pseudomonadati</taxon>
        <taxon>Acidobacteriota</taxon>
        <taxon>Terriglobia</taxon>
        <taxon>Terriglobales</taxon>
        <taxon>Acidobacteriaceae</taxon>
        <taxon>Acidicapsa</taxon>
    </lineage>
</organism>
<evidence type="ECO:0000313" key="17">
    <source>
        <dbReference type="EMBL" id="MFC5862286.1"/>
    </source>
</evidence>
<dbReference type="EMBL" id="JBHSPH010000002">
    <property type="protein sequence ID" value="MFC5862286.1"/>
    <property type="molecule type" value="Genomic_DNA"/>
</dbReference>
<dbReference type="PANTHER" id="PTHR43884:SF1">
    <property type="entry name" value="SHORT_BRANCHED CHAIN SPECIFIC ACYL-COA DEHYDROGENASE, MITOCHONDRIAL"/>
    <property type="match status" value="1"/>
</dbReference>
<keyword evidence="5 13" id="KW-0285">Flavoprotein</keyword>
<feature type="domain" description="Acyl-CoA dehydrogenase/oxidase N-terminal" evidence="16">
    <location>
        <begin position="19"/>
        <end position="129"/>
    </location>
</feature>
<comment type="catalytic activity">
    <reaction evidence="12">
        <text>2-methylbutanoyl-CoA + oxidized [electron-transfer flavoprotein] + H(+) = (2E)-2-methylbut-2-enoyl-CoA + reduced [electron-transfer flavoprotein]</text>
        <dbReference type="Rhea" id="RHEA:43780"/>
        <dbReference type="Rhea" id="RHEA-COMP:10685"/>
        <dbReference type="Rhea" id="RHEA-COMP:10686"/>
        <dbReference type="ChEBI" id="CHEBI:15378"/>
        <dbReference type="ChEBI" id="CHEBI:57336"/>
        <dbReference type="ChEBI" id="CHEBI:57337"/>
        <dbReference type="ChEBI" id="CHEBI:57692"/>
        <dbReference type="ChEBI" id="CHEBI:58307"/>
        <dbReference type="EC" id="1.3.8.5"/>
    </reaction>
    <physiologicalReaction direction="left-to-right" evidence="12">
        <dbReference type="Rhea" id="RHEA:43781"/>
    </physiologicalReaction>
</comment>
<keyword evidence="8 13" id="KW-0560">Oxidoreductase</keyword>
<keyword evidence="9" id="KW-0443">Lipid metabolism</keyword>
<dbReference type="Gene3D" id="2.40.110.10">
    <property type="entry name" value="Butyryl-CoA Dehydrogenase, subunit A, domain 2"/>
    <property type="match status" value="1"/>
</dbReference>
<dbReference type="InterPro" id="IPR006091">
    <property type="entry name" value="Acyl-CoA_Oxase/DH_mid-dom"/>
</dbReference>
<evidence type="ECO:0000256" key="5">
    <source>
        <dbReference type="ARBA" id="ARBA00022630"/>
    </source>
</evidence>
<dbReference type="Proteomes" id="UP001596091">
    <property type="component" value="Unassembled WGS sequence"/>
</dbReference>
<sequence>MPVFGAMDARSLSVTELAEEERLLQANVRRFAAEVIGPQVRAMDEAEAYAPGLLSKLAELGLLGIEVPEELGGAGGSFFEAILAVEALSEMDASVGLVVDIQNTLCVNALLRWGTEEQKRRWLPRLAGGTVCSYALSEAESGSDAFAMKTRARKTEVGYRLDGRKMWISNAREAGLFLAFANLDPDAGYRGITAFVVEAGTPGLTVGKKEQKLGIRASSTCEVLFDGCEIPADHLLGEEGKGYKIAIEVLNEGRIGIGAQMLGLAQGAWNHATKYAKERKQFGKAIAEFQAVRFSLAQMATEIEAARLMVYNAARRKDAGLPFVTEAAMTKLFVSQVAERVASQCVEIFGGNGYVRDYPAEKYYRDAKVGKIYEGTSNMQLMTIGKLVLGE</sequence>
<name>A0ABW1ED93_9BACT</name>
<keyword evidence="7" id="KW-0276">Fatty acid metabolism</keyword>
<dbReference type="Gene3D" id="1.20.140.10">
    <property type="entry name" value="Butyryl-CoA Dehydrogenase, subunit A, domain 3"/>
    <property type="match status" value="1"/>
</dbReference>
<dbReference type="CDD" id="cd01158">
    <property type="entry name" value="SCAD_SBCAD"/>
    <property type="match status" value="1"/>
</dbReference>
<dbReference type="Pfam" id="PF02771">
    <property type="entry name" value="Acyl-CoA_dh_N"/>
    <property type="match status" value="1"/>
</dbReference>
<dbReference type="InterPro" id="IPR009100">
    <property type="entry name" value="AcylCoA_DH/oxidase_NM_dom_sf"/>
</dbReference>
<keyword evidence="18" id="KW-1185">Reference proteome</keyword>
<evidence type="ECO:0000256" key="3">
    <source>
        <dbReference type="ARBA" id="ARBA00009347"/>
    </source>
</evidence>
<accession>A0ABW1ED93</accession>
<dbReference type="RefSeq" id="WP_317890899.1">
    <property type="nucleotide sequence ID" value="NZ_JAGSYH010000004.1"/>
</dbReference>
<comment type="similarity">
    <text evidence="3 13">Belongs to the acyl-CoA dehydrogenase family.</text>
</comment>
<dbReference type="Pfam" id="PF02770">
    <property type="entry name" value="Acyl-CoA_dh_M"/>
    <property type="match status" value="1"/>
</dbReference>
<dbReference type="PANTHER" id="PTHR43884">
    <property type="entry name" value="ACYL-COA DEHYDROGENASE"/>
    <property type="match status" value="1"/>
</dbReference>
<dbReference type="InterPro" id="IPR037069">
    <property type="entry name" value="AcylCoA_DH/ox_N_sf"/>
</dbReference>
<dbReference type="Pfam" id="PF00441">
    <property type="entry name" value="Acyl-CoA_dh_1"/>
    <property type="match status" value="1"/>
</dbReference>
<evidence type="ECO:0000256" key="13">
    <source>
        <dbReference type="RuleBase" id="RU362125"/>
    </source>
</evidence>
<proteinExistence type="inferred from homology"/>
<comment type="subunit">
    <text evidence="4">Homotetramer.</text>
</comment>
<gene>
    <name evidence="17" type="ORF">ACFPT7_08270</name>
</gene>
<evidence type="ECO:0000256" key="4">
    <source>
        <dbReference type="ARBA" id="ARBA00011881"/>
    </source>
</evidence>
<comment type="pathway">
    <text evidence="2">Lipid metabolism; mitochondrial fatty acid beta-oxidation.</text>
</comment>
<protein>
    <recommendedName>
        <fullName evidence="11">short-chain 2-methylacyl-CoA dehydrogenase</fullName>
        <ecNumber evidence="11">1.3.8.5</ecNumber>
    </recommendedName>
</protein>
<evidence type="ECO:0000259" key="14">
    <source>
        <dbReference type="Pfam" id="PF00441"/>
    </source>
</evidence>
<evidence type="ECO:0000256" key="7">
    <source>
        <dbReference type="ARBA" id="ARBA00022832"/>
    </source>
</evidence>
<comment type="cofactor">
    <cofactor evidence="1 13">
        <name>FAD</name>
        <dbReference type="ChEBI" id="CHEBI:57692"/>
    </cofactor>
</comment>
<dbReference type="InterPro" id="IPR009075">
    <property type="entry name" value="AcylCo_DH/oxidase_C"/>
</dbReference>
<dbReference type="SUPFAM" id="SSF56645">
    <property type="entry name" value="Acyl-CoA dehydrogenase NM domain-like"/>
    <property type="match status" value="1"/>
</dbReference>
<evidence type="ECO:0000313" key="18">
    <source>
        <dbReference type="Proteomes" id="UP001596091"/>
    </source>
</evidence>
<evidence type="ECO:0000256" key="8">
    <source>
        <dbReference type="ARBA" id="ARBA00023002"/>
    </source>
</evidence>
<dbReference type="Gene3D" id="1.10.540.10">
    <property type="entry name" value="Acyl-CoA dehydrogenase/oxidase, N-terminal domain"/>
    <property type="match status" value="1"/>
</dbReference>
<evidence type="ECO:0000256" key="11">
    <source>
        <dbReference type="ARBA" id="ARBA00039036"/>
    </source>
</evidence>
<feature type="domain" description="Acyl-CoA dehydrogenase/oxidase C-terminal" evidence="14">
    <location>
        <begin position="240"/>
        <end position="387"/>
    </location>
</feature>
<evidence type="ECO:0000256" key="1">
    <source>
        <dbReference type="ARBA" id="ARBA00001974"/>
    </source>
</evidence>
<comment type="caution">
    <text evidence="17">The sequence shown here is derived from an EMBL/GenBank/DDBJ whole genome shotgun (WGS) entry which is preliminary data.</text>
</comment>